<evidence type="ECO:0000256" key="1">
    <source>
        <dbReference type="ARBA" id="ARBA00004141"/>
    </source>
</evidence>
<keyword evidence="4 5" id="KW-0472">Membrane</keyword>
<dbReference type="Pfam" id="PF01925">
    <property type="entry name" value="TauE"/>
    <property type="match status" value="1"/>
</dbReference>
<evidence type="ECO:0000313" key="6">
    <source>
        <dbReference type="EMBL" id="QKJ32606.1"/>
    </source>
</evidence>
<keyword evidence="3 5" id="KW-1133">Transmembrane helix</keyword>
<dbReference type="KEGG" id="mmab:HQ865_23525"/>
<organism evidence="6 7">
    <name type="scientific">Mucilaginibacter mali</name>
    <dbReference type="NCBI Taxonomy" id="2740462"/>
    <lineage>
        <taxon>Bacteria</taxon>
        <taxon>Pseudomonadati</taxon>
        <taxon>Bacteroidota</taxon>
        <taxon>Sphingobacteriia</taxon>
        <taxon>Sphingobacteriales</taxon>
        <taxon>Sphingobacteriaceae</taxon>
        <taxon>Mucilaginibacter</taxon>
    </lineage>
</organism>
<keyword evidence="7" id="KW-1185">Reference proteome</keyword>
<proteinExistence type="inferred from homology"/>
<evidence type="ECO:0000256" key="3">
    <source>
        <dbReference type="ARBA" id="ARBA00022989"/>
    </source>
</evidence>
<feature type="transmembrane region" description="Helical" evidence="5">
    <location>
        <begin position="211"/>
        <end position="231"/>
    </location>
</feature>
<dbReference type="InterPro" id="IPR051598">
    <property type="entry name" value="TSUP/Inactive_protease-like"/>
</dbReference>
<dbReference type="GO" id="GO:0005886">
    <property type="term" value="C:plasma membrane"/>
    <property type="evidence" value="ECO:0007669"/>
    <property type="project" value="UniProtKB-SubCell"/>
</dbReference>
<evidence type="ECO:0000256" key="5">
    <source>
        <dbReference type="RuleBase" id="RU363041"/>
    </source>
</evidence>
<evidence type="ECO:0000256" key="4">
    <source>
        <dbReference type="ARBA" id="ARBA00023136"/>
    </source>
</evidence>
<gene>
    <name evidence="6" type="ORF">HQ865_23525</name>
</gene>
<comment type="similarity">
    <text evidence="5">Belongs to the 4-toluene sulfonate uptake permease (TSUP) (TC 2.A.102) family.</text>
</comment>
<keyword evidence="5" id="KW-1003">Cell membrane</keyword>
<feature type="transmembrane region" description="Helical" evidence="5">
    <location>
        <begin position="150"/>
        <end position="175"/>
    </location>
</feature>
<dbReference type="EMBL" id="CP054139">
    <property type="protein sequence ID" value="QKJ32606.1"/>
    <property type="molecule type" value="Genomic_DNA"/>
</dbReference>
<dbReference type="RefSeq" id="WP_173417255.1">
    <property type="nucleotide sequence ID" value="NZ_CP054139.1"/>
</dbReference>
<feature type="transmembrane region" description="Helical" evidence="5">
    <location>
        <begin position="187"/>
        <end position="205"/>
    </location>
</feature>
<accession>A0A7D4Q3Z9</accession>
<dbReference type="AlphaFoldDB" id="A0A7D4Q3Z9"/>
<feature type="transmembrane region" description="Helical" evidence="5">
    <location>
        <begin position="69"/>
        <end position="88"/>
    </location>
</feature>
<evidence type="ECO:0000256" key="2">
    <source>
        <dbReference type="ARBA" id="ARBA00022692"/>
    </source>
</evidence>
<dbReference type="PANTHER" id="PTHR43701">
    <property type="entry name" value="MEMBRANE TRANSPORTER PROTEIN MJ0441-RELATED"/>
    <property type="match status" value="1"/>
</dbReference>
<name>A0A7D4Q3Z9_9SPHI</name>
<keyword evidence="2 5" id="KW-0812">Transmembrane</keyword>
<protein>
    <recommendedName>
        <fullName evidence="5">Probable membrane transporter protein</fullName>
    </recommendedName>
</protein>
<reference evidence="6 7" key="1">
    <citation type="submission" date="2020-05" db="EMBL/GenBank/DDBJ databases">
        <title>Mucilaginibacter mali sp. nov.</title>
        <authorList>
            <person name="Kim H.S."/>
            <person name="Lee K.C."/>
            <person name="Suh M.K."/>
            <person name="Kim J.-S."/>
            <person name="Han K.-I."/>
            <person name="Eom M.K."/>
            <person name="Shin Y.K."/>
            <person name="Lee J.-S."/>
        </authorList>
    </citation>
    <scope>NUCLEOTIDE SEQUENCE [LARGE SCALE GENOMIC DNA]</scope>
    <source>
        <strain evidence="6 7">G2-14</strain>
    </source>
</reference>
<dbReference type="InterPro" id="IPR002781">
    <property type="entry name" value="TM_pro_TauE-like"/>
</dbReference>
<evidence type="ECO:0000313" key="7">
    <source>
        <dbReference type="Proteomes" id="UP000505355"/>
    </source>
</evidence>
<dbReference type="PANTHER" id="PTHR43701:SF2">
    <property type="entry name" value="MEMBRANE TRANSPORTER PROTEIN YJNA-RELATED"/>
    <property type="match status" value="1"/>
</dbReference>
<dbReference type="Proteomes" id="UP000505355">
    <property type="component" value="Chromosome"/>
</dbReference>
<comment type="subcellular location">
    <subcellularLocation>
        <location evidence="5">Cell membrane</location>
        <topology evidence="5">Multi-pass membrane protein</topology>
    </subcellularLocation>
    <subcellularLocation>
        <location evidence="1">Membrane</location>
        <topology evidence="1">Multi-pass membrane protein</topology>
    </subcellularLocation>
</comment>
<feature type="transmembrane region" description="Helical" evidence="5">
    <location>
        <begin position="6"/>
        <end position="35"/>
    </location>
</feature>
<feature type="transmembrane region" description="Helical" evidence="5">
    <location>
        <begin position="109"/>
        <end position="130"/>
    </location>
</feature>
<sequence length="269" mass="28578">MVLELAGFVACALIGISLGLIGAGGSILTMPVLVFMFNIPPILATTYSLFIVGVTSLLGTAMKFRKGDVLPGIVLSFGILSMLVVLLIRRFLLPVVPPVLFHIGARAMTYNWLSMVVFALLMMLAAWLMIRRKDIATDTDLKPSGANGRSVIAAFSVGTVTGLLGAGGGFILIPALTLQLRLNMKKAVGTSLAVIFLNCLIGFFSDTGRGQINWVLLSGVTLTALVGCIAGTSLSRHIQADRLKIGFGWFILILGIFILLKQGSLITNL</sequence>
<feature type="transmembrane region" description="Helical" evidence="5">
    <location>
        <begin position="243"/>
        <end position="260"/>
    </location>
</feature>
<feature type="transmembrane region" description="Helical" evidence="5">
    <location>
        <begin position="42"/>
        <end position="63"/>
    </location>
</feature>